<dbReference type="EMBL" id="CP012333">
    <property type="protein sequence ID" value="AKU97751.1"/>
    <property type="molecule type" value="Genomic_DNA"/>
</dbReference>
<dbReference type="Pfam" id="PF02321">
    <property type="entry name" value="OEP"/>
    <property type="match status" value="1"/>
</dbReference>
<sequence>MQLVGRLDAKPVGSKGGPPIVWPPGFNADIPIFNQNDGARGRAGAELERTSWSYLVVRQQVVTDVRIALEELVMALGSREPWTTTIVPLQEKNVAAAMHAYESGAEPYLVVLDATRRLVDAKLRELELGLDVSRARARLDRAVGWRIHASR</sequence>
<proteinExistence type="inferred from homology"/>
<protein>
    <recommendedName>
        <fullName evidence="4">Heavy metal RND efflux outer membrane protein, CzcC family</fullName>
    </recommendedName>
</protein>
<dbReference type="Proteomes" id="UP000064967">
    <property type="component" value="Chromosome"/>
</dbReference>
<evidence type="ECO:0008006" key="4">
    <source>
        <dbReference type="Google" id="ProtNLM"/>
    </source>
</evidence>
<comment type="similarity">
    <text evidence="1">Belongs to the outer membrane factor (OMF) (TC 1.B.17) family.</text>
</comment>
<organism evidence="2 3">
    <name type="scientific">Labilithrix luteola</name>
    <dbReference type="NCBI Taxonomy" id="1391654"/>
    <lineage>
        <taxon>Bacteria</taxon>
        <taxon>Pseudomonadati</taxon>
        <taxon>Myxococcota</taxon>
        <taxon>Polyangia</taxon>
        <taxon>Polyangiales</taxon>
        <taxon>Labilitrichaceae</taxon>
        <taxon>Labilithrix</taxon>
    </lineage>
</organism>
<dbReference type="AlphaFoldDB" id="A0A0K1PWK5"/>
<accession>A0A0K1PWK5</accession>
<evidence type="ECO:0000313" key="2">
    <source>
        <dbReference type="EMBL" id="AKU97751.1"/>
    </source>
</evidence>
<dbReference type="InterPro" id="IPR003423">
    <property type="entry name" value="OMP_efflux"/>
</dbReference>
<dbReference type="SUPFAM" id="SSF56954">
    <property type="entry name" value="Outer membrane efflux proteins (OEP)"/>
    <property type="match status" value="1"/>
</dbReference>
<dbReference type="STRING" id="1391654.AKJ09_04415"/>
<keyword evidence="3" id="KW-1185">Reference proteome</keyword>
<dbReference type="GO" id="GO:0015562">
    <property type="term" value="F:efflux transmembrane transporter activity"/>
    <property type="evidence" value="ECO:0007669"/>
    <property type="project" value="InterPro"/>
</dbReference>
<gene>
    <name evidence="2" type="ORF">AKJ09_04415</name>
</gene>
<dbReference type="Gene3D" id="1.20.1600.10">
    <property type="entry name" value="Outer membrane efflux proteins (OEP)"/>
    <property type="match status" value="1"/>
</dbReference>
<evidence type="ECO:0000313" key="3">
    <source>
        <dbReference type="Proteomes" id="UP000064967"/>
    </source>
</evidence>
<reference evidence="2 3" key="1">
    <citation type="submission" date="2015-08" db="EMBL/GenBank/DDBJ databases">
        <authorList>
            <person name="Babu N.S."/>
            <person name="Beckwith C.J."/>
            <person name="Beseler K.G."/>
            <person name="Brison A."/>
            <person name="Carone J.V."/>
            <person name="Caskin T.P."/>
            <person name="Diamond M."/>
            <person name="Durham M.E."/>
            <person name="Foxe J.M."/>
            <person name="Go M."/>
            <person name="Henderson B.A."/>
            <person name="Jones I.B."/>
            <person name="McGettigan J.A."/>
            <person name="Micheletti S.J."/>
            <person name="Nasrallah M.E."/>
            <person name="Ortiz D."/>
            <person name="Piller C.R."/>
            <person name="Privatt S.R."/>
            <person name="Schneider S.L."/>
            <person name="Sharp S."/>
            <person name="Smith T.C."/>
            <person name="Stanton J.D."/>
            <person name="Ullery H.E."/>
            <person name="Wilson R.J."/>
            <person name="Serrano M.G."/>
            <person name="Buck G."/>
            <person name="Lee V."/>
            <person name="Wang Y."/>
            <person name="Carvalho R."/>
            <person name="Voegtly L."/>
            <person name="Shi R."/>
            <person name="Duckworth R."/>
            <person name="Johnson A."/>
            <person name="Loviza R."/>
            <person name="Walstead R."/>
            <person name="Shah Z."/>
            <person name="Kiflezghi M."/>
            <person name="Wade K."/>
            <person name="Ball S.L."/>
            <person name="Bradley K.W."/>
            <person name="Asai D.J."/>
            <person name="Bowman C.A."/>
            <person name="Russell D.A."/>
            <person name="Pope W.H."/>
            <person name="Jacobs-Sera D."/>
            <person name="Hendrix R.W."/>
            <person name="Hatfull G.F."/>
        </authorList>
    </citation>
    <scope>NUCLEOTIDE SEQUENCE [LARGE SCALE GENOMIC DNA]</scope>
    <source>
        <strain evidence="2 3">DSM 27648</strain>
    </source>
</reference>
<dbReference type="KEGG" id="llu:AKJ09_04415"/>
<name>A0A0K1PWK5_9BACT</name>
<evidence type="ECO:0000256" key="1">
    <source>
        <dbReference type="ARBA" id="ARBA00007613"/>
    </source>
</evidence>